<protein>
    <submittedName>
        <fullName evidence="2">AMP nucleosidase</fullName>
    </submittedName>
</protein>
<dbReference type="GO" id="GO:0003824">
    <property type="term" value="F:catalytic activity"/>
    <property type="evidence" value="ECO:0007669"/>
    <property type="project" value="InterPro"/>
</dbReference>
<feature type="non-terminal residue" evidence="2">
    <location>
        <position position="184"/>
    </location>
</feature>
<dbReference type="InterPro" id="IPR018953">
    <property type="entry name" value="AMP_nucleoside_Pase_N"/>
</dbReference>
<dbReference type="AlphaFoldDB" id="A0A2W4ZWY7"/>
<dbReference type="SUPFAM" id="SSF53167">
    <property type="entry name" value="Purine and uridine phosphorylases"/>
    <property type="match status" value="1"/>
</dbReference>
<evidence type="ECO:0000313" key="3">
    <source>
        <dbReference type="Proteomes" id="UP000249557"/>
    </source>
</evidence>
<gene>
    <name evidence="2" type="ORF">DI626_05485</name>
</gene>
<dbReference type="Proteomes" id="UP000249557">
    <property type="component" value="Unassembled WGS sequence"/>
</dbReference>
<dbReference type="Gene3D" id="3.30.1730.10">
    <property type="entry name" value="AMP nucleoside phosphorylase, N-terminal domain"/>
    <property type="match status" value="1"/>
</dbReference>
<sequence>MLHLLKSFKTRSFKNADDAFNAIEEIYNANVSGLREAFRQFAAGTLKEKSAKAYYPFIRIKTETSGRPDTRLSYGFVPRSGVYETTVTRPDIFDVYYKTMLTHLLKNHGGTVEVGVSNTAIPLHFALGEDFHLERDLTHAQMEALPFIFDQPDLALMDDQIANGTYIVKPGEAYPLALFTAPRV</sequence>
<dbReference type="Pfam" id="PF10423">
    <property type="entry name" value="AMNp_N"/>
    <property type="match status" value="1"/>
</dbReference>
<feature type="domain" description="AMP nucleoside phosphorylase N-terminal" evidence="1">
    <location>
        <begin position="19"/>
        <end position="172"/>
    </location>
</feature>
<proteinExistence type="predicted"/>
<dbReference type="InterPro" id="IPR035994">
    <property type="entry name" value="Nucleoside_phosphorylase_sf"/>
</dbReference>
<organism evidence="2 3">
    <name type="scientific">Micavibrio aeruginosavorus</name>
    <dbReference type="NCBI Taxonomy" id="349221"/>
    <lineage>
        <taxon>Bacteria</taxon>
        <taxon>Pseudomonadati</taxon>
        <taxon>Bdellovibrionota</taxon>
        <taxon>Bdellovibrionia</taxon>
        <taxon>Bdellovibrionales</taxon>
        <taxon>Pseudobdellovibrionaceae</taxon>
        <taxon>Micavibrio</taxon>
    </lineage>
</organism>
<evidence type="ECO:0000313" key="2">
    <source>
        <dbReference type="EMBL" id="PZO86810.1"/>
    </source>
</evidence>
<dbReference type="GO" id="GO:0009116">
    <property type="term" value="P:nucleoside metabolic process"/>
    <property type="evidence" value="ECO:0007669"/>
    <property type="project" value="InterPro"/>
</dbReference>
<evidence type="ECO:0000259" key="1">
    <source>
        <dbReference type="Pfam" id="PF10423"/>
    </source>
</evidence>
<comment type="caution">
    <text evidence="2">The sequence shown here is derived from an EMBL/GenBank/DDBJ whole genome shotgun (WGS) entry which is preliminary data.</text>
</comment>
<reference evidence="2 3" key="1">
    <citation type="submission" date="2017-08" db="EMBL/GenBank/DDBJ databases">
        <title>Infants hospitalized years apart are colonized by the same room-sourced microbial strains.</title>
        <authorList>
            <person name="Brooks B."/>
            <person name="Olm M.R."/>
            <person name="Firek B.A."/>
            <person name="Baker R."/>
            <person name="Thomas B.C."/>
            <person name="Morowitz M.J."/>
            <person name="Banfield J.F."/>
        </authorList>
    </citation>
    <scope>NUCLEOTIDE SEQUENCE [LARGE SCALE GENOMIC DNA]</scope>
    <source>
        <strain evidence="2">S2_018_000_R2_104</strain>
    </source>
</reference>
<name>A0A2W4ZWY7_9BACT</name>
<accession>A0A2W4ZWY7</accession>
<dbReference type="EMBL" id="QFNK01000090">
    <property type="protein sequence ID" value="PZO86810.1"/>
    <property type="molecule type" value="Genomic_DNA"/>
</dbReference>
<dbReference type="InterPro" id="IPR037109">
    <property type="entry name" value="AMP_N_sf"/>
</dbReference>